<dbReference type="GO" id="GO:0008168">
    <property type="term" value="F:methyltransferase activity"/>
    <property type="evidence" value="ECO:0007669"/>
    <property type="project" value="UniProtKB-KW"/>
</dbReference>
<dbReference type="Proteomes" id="UP000182491">
    <property type="component" value="Unassembled WGS sequence"/>
</dbReference>
<dbReference type="EMBL" id="FPCA01000004">
    <property type="protein sequence ID" value="SFU89629.1"/>
    <property type="molecule type" value="Genomic_DNA"/>
</dbReference>
<reference evidence="3" key="1">
    <citation type="submission" date="2016-10" db="EMBL/GenBank/DDBJ databases">
        <authorList>
            <person name="Varghese N."/>
        </authorList>
    </citation>
    <scope>NUCLEOTIDE SEQUENCE [LARGE SCALE GENOMIC DNA]</scope>
    <source>
        <strain evidence="3">DSM 18820</strain>
    </source>
</reference>
<keyword evidence="2" id="KW-0808">Transferase</keyword>
<name>A0A1I7JWY4_9BACT</name>
<dbReference type="PANTHER" id="PTHR43591">
    <property type="entry name" value="METHYLTRANSFERASE"/>
    <property type="match status" value="1"/>
</dbReference>
<proteinExistence type="predicted"/>
<gene>
    <name evidence="2" type="ORF">SAMN04487941_3124</name>
</gene>
<organism evidence="2 3">
    <name type="scientific">Pontibacter akesuensis</name>
    <dbReference type="NCBI Taxonomy" id="388950"/>
    <lineage>
        <taxon>Bacteria</taxon>
        <taxon>Pseudomonadati</taxon>
        <taxon>Bacteroidota</taxon>
        <taxon>Cytophagia</taxon>
        <taxon>Cytophagales</taxon>
        <taxon>Hymenobacteraceae</taxon>
        <taxon>Pontibacter</taxon>
    </lineage>
</organism>
<evidence type="ECO:0000313" key="3">
    <source>
        <dbReference type="Proteomes" id="UP000182491"/>
    </source>
</evidence>
<keyword evidence="3" id="KW-1185">Reference proteome</keyword>
<dbReference type="Pfam" id="PF13847">
    <property type="entry name" value="Methyltransf_31"/>
    <property type="match status" value="1"/>
</dbReference>
<feature type="domain" description="Methyltransferase" evidence="1">
    <location>
        <begin position="54"/>
        <end position="161"/>
    </location>
</feature>
<keyword evidence="2" id="KW-0489">Methyltransferase</keyword>
<dbReference type="InterPro" id="IPR029063">
    <property type="entry name" value="SAM-dependent_MTases_sf"/>
</dbReference>
<dbReference type="CDD" id="cd02440">
    <property type="entry name" value="AdoMet_MTases"/>
    <property type="match status" value="1"/>
</dbReference>
<evidence type="ECO:0000259" key="1">
    <source>
        <dbReference type="Pfam" id="PF13847"/>
    </source>
</evidence>
<dbReference type="SUPFAM" id="SSF53335">
    <property type="entry name" value="S-adenosyl-L-methionine-dependent methyltransferases"/>
    <property type="match status" value="1"/>
</dbReference>
<dbReference type="STRING" id="388950.GCA_001611675_00704"/>
<dbReference type="PANTHER" id="PTHR43591:SF24">
    <property type="entry name" value="2-METHOXY-6-POLYPRENYL-1,4-BENZOQUINOL METHYLASE, MITOCHONDRIAL"/>
    <property type="match status" value="1"/>
</dbReference>
<evidence type="ECO:0000313" key="2">
    <source>
        <dbReference type="EMBL" id="SFU89629.1"/>
    </source>
</evidence>
<accession>A0A1I7JWY4</accession>
<dbReference type="Gene3D" id="3.40.50.150">
    <property type="entry name" value="Vaccinia Virus protein VP39"/>
    <property type="match status" value="1"/>
</dbReference>
<protein>
    <submittedName>
        <fullName evidence="2">Methyltransferase domain-containing protein</fullName>
    </submittedName>
</protein>
<dbReference type="InterPro" id="IPR025714">
    <property type="entry name" value="Methyltranfer_dom"/>
</dbReference>
<dbReference type="GO" id="GO:0032259">
    <property type="term" value="P:methylation"/>
    <property type="evidence" value="ECO:0007669"/>
    <property type="project" value="UniProtKB-KW"/>
</dbReference>
<dbReference type="AlphaFoldDB" id="A0A1I7JWY4"/>
<sequence length="319" mass="36830">MPSEAFLWQLKQEKLLEEKKHSEDHLGPAREYWWNDDYLELLAERLYLPYINTLVDIGCGKGMMGFKFSKYMPSGGKVYGVDYEPGYIAEARQRAQSEFGHNTIDYEFKVGNATEIPLPDNIADVTLCQTLLIHVKNPQRVIQEMIRVTKPGGWVLALEPNNLVPNLMFDRYGETDYNVEAMLEVLEIKLRIEKGKKHLGEGFNSLGDVIPDLFMKAGLRDIKVWISDKALSIIPPYDTQEKMLRVEQMLQWVESEAMGYDYQDNLNYFMAGGGDKEKFDAYWQKLLYNKIMLKEKLQREEYVSAGGSLVYIVAAQKPR</sequence>